<protein>
    <submittedName>
        <fullName evidence="2">Uncharacterized protein</fullName>
    </submittedName>
</protein>
<dbReference type="CDD" id="cd22992">
    <property type="entry name" value="MOC1"/>
    <property type="match status" value="1"/>
</dbReference>
<organism evidence="2 3">
    <name type="scientific">Rhamnella rubrinervis</name>
    <dbReference type="NCBI Taxonomy" id="2594499"/>
    <lineage>
        <taxon>Eukaryota</taxon>
        <taxon>Viridiplantae</taxon>
        <taxon>Streptophyta</taxon>
        <taxon>Embryophyta</taxon>
        <taxon>Tracheophyta</taxon>
        <taxon>Spermatophyta</taxon>
        <taxon>Magnoliopsida</taxon>
        <taxon>eudicotyledons</taxon>
        <taxon>Gunneridae</taxon>
        <taxon>Pentapetalae</taxon>
        <taxon>rosids</taxon>
        <taxon>fabids</taxon>
        <taxon>Rosales</taxon>
        <taxon>Rhamnaceae</taxon>
        <taxon>rhamnoid group</taxon>
        <taxon>Rhamneae</taxon>
        <taxon>Rhamnella</taxon>
    </lineage>
</organism>
<sequence>MEALQIRITPQRHESMNSLSSKLRPNPTSSFFYAHLRAFCASPPPPSPSSVIHSPSATRALICPPLRRDVRVRVGLSDAQLKENWLASLSCPFPLAEGIATATATYFGNGESDRVNNAASEWVLGVDPDTSGAFSILKGDDFATSAQVFDTPQLQVLVGKRVRKRLDAKSIVQLLCSLDAPIGTTAYLEQSIPYPKDGKQGWWSGGFGYGVWIGILVALGFSVVPVPSSVWKKKFELSGSRYSKNIFVQDMLQLLCRGQFLALYDQIVDLCDDFTAKSPEDEVGLFIYLGGNCVLELAAHFANPSFSLKCSLHQSSGSLTISRTKEALQRYFMKVGNVFEVVWGIDKHPGLSNIRWEMFRLKLIPARKINYFVRVSFEASKWGLYIGRAGCLSSTQDTSPYLETNILNVKLELLKFCPSADCVEIYSSVKAIGDQLSVVMVDALN</sequence>
<comment type="caution">
    <text evidence="2">The sequence shown here is derived from an EMBL/GenBank/DDBJ whole genome shotgun (WGS) entry which is preliminary data.</text>
</comment>
<evidence type="ECO:0000313" key="3">
    <source>
        <dbReference type="Proteomes" id="UP000796880"/>
    </source>
</evidence>
<evidence type="ECO:0000313" key="2">
    <source>
        <dbReference type="EMBL" id="KAF3453118.1"/>
    </source>
</evidence>
<reference evidence="2" key="1">
    <citation type="submission" date="2020-03" db="EMBL/GenBank/DDBJ databases">
        <title>A high-quality chromosome-level genome assembly of a woody plant with both climbing and erect habits, Rhamnella rubrinervis.</title>
        <authorList>
            <person name="Lu Z."/>
            <person name="Yang Y."/>
            <person name="Zhu X."/>
            <person name="Sun Y."/>
        </authorList>
    </citation>
    <scope>NUCLEOTIDE SEQUENCE</scope>
    <source>
        <strain evidence="2">BYM</strain>
        <tissue evidence="2">Leaf</tissue>
    </source>
</reference>
<dbReference type="AlphaFoldDB" id="A0A8K0HK76"/>
<dbReference type="Proteomes" id="UP000796880">
    <property type="component" value="Unassembled WGS sequence"/>
</dbReference>
<keyword evidence="3" id="KW-1185">Reference proteome</keyword>
<keyword evidence="1" id="KW-0472">Membrane</keyword>
<dbReference type="PANTHER" id="PTHR36015:SF6">
    <property type="entry name" value="HOLLIDAY JUNCTION RESOLVASE MOC1, CHLOROPLASTIC-RELATED"/>
    <property type="match status" value="1"/>
</dbReference>
<keyword evidence="1" id="KW-0812">Transmembrane</keyword>
<feature type="transmembrane region" description="Helical" evidence="1">
    <location>
        <begin position="208"/>
        <end position="231"/>
    </location>
</feature>
<proteinExistence type="predicted"/>
<dbReference type="InterPro" id="IPR045290">
    <property type="entry name" value="MOC1-like"/>
</dbReference>
<name>A0A8K0HK76_9ROSA</name>
<dbReference type="PANTHER" id="PTHR36015">
    <property type="entry name" value="HOLLIDAY JUNCTION RESOLVASE MOC1, CHLOROPLASTIC-RELATED"/>
    <property type="match status" value="1"/>
</dbReference>
<dbReference type="OrthoDB" id="1910737at2759"/>
<dbReference type="EMBL" id="VOIH02000002">
    <property type="protein sequence ID" value="KAF3453118.1"/>
    <property type="molecule type" value="Genomic_DNA"/>
</dbReference>
<evidence type="ECO:0000256" key="1">
    <source>
        <dbReference type="SAM" id="Phobius"/>
    </source>
</evidence>
<accession>A0A8K0HK76</accession>
<gene>
    <name evidence="2" type="ORF">FNV43_RR03552</name>
</gene>
<dbReference type="GO" id="GO:0008821">
    <property type="term" value="F:crossover junction DNA endonuclease activity"/>
    <property type="evidence" value="ECO:0007669"/>
    <property type="project" value="InterPro"/>
</dbReference>
<keyword evidence="1" id="KW-1133">Transmembrane helix</keyword>